<reference evidence="9" key="3">
    <citation type="submission" date="2023-05" db="EMBL/GenBank/DDBJ databases">
        <authorList>
            <person name="Smith C.H."/>
        </authorList>
    </citation>
    <scope>NUCLEOTIDE SEQUENCE</scope>
    <source>
        <strain evidence="9">CHS0354</strain>
        <tissue evidence="9">Mantle</tissue>
    </source>
</reference>
<reference evidence="9" key="1">
    <citation type="journal article" date="2021" name="Genome Biol. Evol.">
        <title>A High-Quality Reference Genome for a Parasitic Bivalve with Doubly Uniparental Inheritance (Bivalvia: Unionida).</title>
        <authorList>
            <person name="Smith C.H."/>
        </authorList>
    </citation>
    <scope>NUCLEOTIDE SEQUENCE</scope>
    <source>
        <strain evidence="9">CHS0354</strain>
    </source>
</reference>
<dbReference type="InterPro" id="IPR000157">
    <property type="entry name" value="TIR_dom"/>
</dbReference>
<sequence>MDRATCELYLNASYNELTSLDITNIVMSGPFCERDFSHNQMTELTNVLNQVLDPDINYGPGIVNMSDNPFQRWPDFRKLGVQNLAMLGTLFDFGFDFRGANFSCDCEMEPFLELAKEVIKKIWLDYFDVRCARPPNLKGELIIDLVKKNKLDLFVCTIDAENGCPVNCKCTEQPSKSRFIVDCQGKGLRELPQNLPNTSFAYELDVRDNEISVLENRNYLGQITVLKASNNSLQRLDDEAITTLLTTANVTLANNTDLIYYFPKTIQYFNSHSIDLQNVVLFCDCDTLWLSDWLDVRQIGSDSIFCQTQNHGRVRAINLKVSLLNECETLSFTSAIVSIFLASAIICFGVPSLLIYNFKYELSILFRRNDTSICEYQYDIYISSDEGNDQLRVWIQQVLMPYLQTFEYRMYVPMRDCLPGNIAEEECKNILQKTRCFLVILSKSYLCQEGRPRTEMEWKYAWDLYLNDKHRKIVMINFDHLSAKLVRPRQIKAFLRVGKVIDFGNRDGMHLYKVQKAVGSEKKKSKDLRNRRPIFSIRILNFRNQVDFQRQISMT</sequence>
<dbReference type="AlphaFoldDB" id="A0AAE0TFX8"/>
<proteinExistence type="predicted"/>
<accession>A0AAE0TFX8</accession>
<dbReference type="GO" id="GO:0005886">
    <property type="term" value="C:plasma membrane"/>
    <property type="evidence" value="ECO:0007669"/>
    <property type="project" value="TreeGrafter"/>
</dbReference>
<protein>
    <recommendedName>
        <fullName evidence="8">TIR domain-containing protein</fullName>
    </recommendedName>
</protein>
<keyword evidence="2" id="KW-0433">Leucine-rich repeat</keyword>
<keyword evidence="3 7" id="KW-0812">Transmembrane</keyword>
<dbReference type="PANTHER" id="PTHR24365">
    <property type="entry name" value="TOLL-LIKE RECEPTOR"/>
    <property type="match status" value="1"/>
</dbReference>
<dbReference type="PROSITE" id="PS50104">
    <property type="entry name" value="TIR"/>
    <property type="match status" value="1"/>
</dbReference>
<feature type="transmembrane region" description="Helical" evidence="7">
    <location>
        <begin position="335"/>
        <end position="358"/>
    </location>
</feature>
<dbReference type="Gene3D" id="3.80.10.10">
    <property type="entry name" value="Ribonuclease Inhibitor"/>
    <property type="match status" value="2"/>
</dbReference>
<dbReference type="Proteomes" id="UP001195483">
    <property type="component" value="Unassembled WGS sequence"/>
</dbReference>
<reference evidence="9" key="2">
    <citation type="journal article" date="2021" name="Genome Biol. Evol.">
        <title>Developing a high-quality reference genome for a parasitic bivalve with doubly uniparental inheritance (Bivalvia: Unionida).</title>
        <authorList>
            <person name="Smith C.H."/>
        </authorList>
    </citation>
    <scope>NUCLEOTIDE SEQUENCE</scope>
    <source>
        <strain evidence="9">CHS0354</strain>
        <tissue evidence="9">Mantle</tissue>
    </source>
</reference>
<organism evidence="9 10">
    <name type="scientific">Potamilus streckersoni</name>
    <dbReference type="NCBI Taxonomy" id="2493646"/>
    <lineage>
        <taxon>Eukaryota</taxon>
        <taxon>Metazoa</taxon>
        <taxon>Spiralia</taxon>
        <taxon>Lophotrochozoa</taxon>
        <taxon>Mollusca</taxon>
        <taxon>Bivalvia</taxon>
        <taxon>Autobranchia</taxon>
        <taxon>Heteroconchia</taxon>
        <taxon>Palaeoheterodonta</taxon>
        <taxon>Unionida</taxon>
        <taxon>Unionoidea</taxon>
        <taxon>Unionidae</taxon>
        <taxon>Ambleminae</taxon>
        <taxon>Lampsilini</taxon>
        <taxon>Potamilus</taxon>
    </lineage>
</organism>
<evidence type="ECO:0000256" key="1">
    <source>
        <dbReference type="ARBA" id="ARBA00004167"/>
    </source>
</evidence>
<dbReference type="EMBL" id="JAEAOA010000261">
    <property type="protein sequence ID" value="KAK3609205.1"/>
    <property type="molecule type" value="Genomic_DNA"/>
</dbReference>
<dbReference type="InterPro" id="IPR000483">
    <property type="entry name" value="Cys-rich_flank_reg_C"/>
</dbReference>
<dbReference type="SUPFAM" id="SSF52058">
    <property type="entry name" value="L domain-like"/>
    <property type="match status" value="1"/>
</dbReference>
<dbReference type="InterPro" id="IPR035897">
    <property type="entry name" value="Toll_tir_struct_dom_sf"/>
</dbReference>
<comment type="caution">
    <text evidence="9">The sequence shown here is derived from an EMBL/GenBank/DDBJ whole genome shotgun (WGS) entry which is preliminary data.</text>
</comment>
<name>A0AAE0TFX8_9BIVA</name>
<evidence type="ECO:0000259" key="8">
    <source>
        <dbReference type="PROSITE" id="PS50104"/>
    </source>
</evidence>
<evidence type="ECO:0000256" key="4">
    <source>
        <dbReference type="ARBA" id="ARBA00022729"/>
    </source>
</evidence>
<evidence type="ECO:0000313" key="9">
    <source>
        <dbReference type="EMBL" id="KAK3609205.1"/>
    </source>
</evidence>
<evidence type="ECO:0000256" key="5">
    <source>
        <dbReference type="ARBA" id="ARBA00022989"/>
    </source>
</evidence>
<evidence type="ECO:0000256" key="6">
    <source>
        <dbReference type="ARBA" id="ARBA00023136"/>
    </source>
</evidence>
<dbReference type="InterPro" id="IPR032675">
    <property type="entry name" value="LRR_dom_sf"/>
</dbReference>
<evidence type="ECO:0000256" key="7">
    <source>
        <dbReference type="SAM" id="Phobius"/>
    </source>
</evidence>
<feature type="domain" description="TIR" evidence="8">
    <location>
        <begin position="376"/>
        <end position="532"/>
    </location>
</feature>
<dbReference type="GO" id="GO:0007165">
    <property type="term" value="P:signal transduction"/>
    <property type="evidence" value="ECO:0007669"/>
    <property type="project" value="InterPro"/>
</dbReference>
<keyword evidence="4" id="KW-0732">Signal</keyword>
<keyword evidence="10" id="KW-1185">Reference proteome</keyword>
<gene>
    <name evidence="9" type="ORF">CHS0354_003185</name>
</gene>
<dbReference type="SUPFAM" id="SSF52200">
    <property type="entry name" value="Toll/Interleukin receptor TIR domain"/>
    <property type="match status" value="1"/>
</dbReference>
<keyword evidence="5 7" id="KW-1133">Transmembrane helix</keyword>
<dbReference type="SMART" id="SM00082">
    <property type="entry name" value="LRRCT"/>
    <property type="match status" value="2"/>
</dbReference>
<comment type="subcellular location">
    <subcellularLocation>
        <location evidence="1">Membrane</location>
        <topology evidence="1">Single-pass membrane protein</topology>
    </subcellularLocation>
</comment>
<dbReference type="Pfam" id="PF01582">
    <property type="entry name" value="TIR"/>
    <property type="match status" value="1"/>
</dbReference>
<keyword evidence="6 7" id="KW-0472">Membrane</keyword>
<dbReference type="GO" id="GO:0038023">
    <property type="term" value="F:signaling receptor activity"/>
    <property type="evidence" value="ECO:0007669"/>
    <property type="project" value="TreeGrafter"/>
</dbReference>
<dbReference type="PANTHER" id="PTHR24365:SF541">
    <property type="entry name" value="PROTEIN TOLL-RELATED"/>
    <property type="match status" value="1"/>
</dbReference>
<evidence type="ECO:0000256" key="3">
    <source>
        <dbReference type="ARBA" id="ARBA00022692"/>
    </source>
</evidence>
<evidence type="ECO:0000313" key="10">
    <source>
        <dbReference type="Proteomes" id="UP001195483"/>
    </source>
</evidence>
<evidence type="ECO:0000256" key="2">
    <source>
        <dbReference type="ARBA" id="ARBA00022614"/>
    </source>
</evidence>
<dbReference type="Gene3D" id="3.40.50.10140">
    <property type="entry name" value="Toll/interleukin-1 receptor homology (TIR) domain"/>
    <property type="match status" value="1"/>
</dbReference>